<dbReference type="InterPro" id="IPR029058">
    <property type="entry name" value="AB_hydrolase_fold"/>
</dbReference>
<name>A0A1N7INW3_9BACL</name>
<dbReference type="RefSeq" id="WP_076522847.1">
    <property type="nucleotide sequence ID" value="NZ_CP048103.1"/>
</dbReference>
<dbReference type="SUPFAM" id="SSF53474">
    <property type="entry name" value="alpha/beta-Hydrolases"/>
    <property type="match status" value="1"/>
</dbReference>
<dbReference type="AlphaFoldDB" id="A0A1N7INW3"/>
<dbReference type="GO" id="GO:0016787">
    <property type="term" value="F:hydrolase activity"/>
    <property type="evidence" value="ECO:0007669"/>
    <property type="project" value="UniProtKB-KW"/>
</dbReference>
<dbReference type="Gene3D" id="3.40.50.1820">
    <property type="entry name" value="alpha/beta hydrolase"/>
    <property type="match status" value="1"/>
</dbReference>
<reference evidence="3" key="1">
    <citation type="submission" date="2017-01" db="EMBL/GenBank/DDBJ databases">
        <authorList>
            <person name="Varghese N."/>
            <person name="Submissions S."/>
        </authorList>
    </citation>
    <scope>NUCLEOTIDE SEQUENCE [LARGE SCALE GENOMIC DNA]</scope>
    <source>
        <strain evidence="3">DSM 45196</strain>
    </source>
</reference>
<evidence type="ECO:0000313" key="3">
    <source>
        <dbReference type="Proteomes" id="UP000186795"/>
    </source>
</evidence>
<gene>
    <name evidence="2" type="ORF">SAMN05421790_101163</name>
</gene>
<accession>A0A1N7INW3</accession>
<dbReference type="Proteomes" id="UP000186795">
    <property type="component" value="Unassembled WGS sequence"/>
</dbReference>
<dbReference type="InterPro" id="IPR022742">
    <property type="entry name" value="Hydrolase_4"/>
</dbReference>
<dbReference type="Pfam" id="PF12146">
    <property type="entry name" value="Hydrolase_4"/>
    <property type="match status" value="1"/>
</dbReference>
<dbReference type="OrthoDB" id="9806902at2"/>
<evidence type="ECO:0000313" key="2">
    <source>
        <dbReference type="EMBL" id="SIS38775.1"/>
    </source>
</evidence>
<protein>
    <submittedName>
        <fullName evidence="2">Lysophospholipase, alpha-beta hydrolase superfamily</fullName>
    </submittedName>
</protein>
<dbReference type="EMBL" id="FTOD01000001">
    <property type="protein sequence ID" value="SIS38775.1"/>
    <property type="molecule type" value="Genomic_DNA"/>
</dbReference>
<feature type="domain" description="Serine aminopeptidase S33" evidence="1">
    <location>
        <begin position="28"/>
        <end position="291"/>
    </location>
</feature>
<organism evidence="2 3">
    <name type="scientific">Kroppenstedtia eburnea</name>
    <dbReference type="NCBI Taxonomy" id="714067"/>
    <lineage>
        <taxon>Bacteria</taxon>
        <taxon>Bacillati</taxon>
        <taxon>Bacillota</taxon>
        <taxon>Bacilli</taxon>
        <taxon>Bacillales</taxon>
        <taxon>Thermoactinomycetaceae</taxon>
        <taxon>Kroppenstedtia</taxon>
    </lineage>
</organism>
<evidence type="ECO:0000259" key="1">
    <source>
        <dbReference type="Pfam" id="PF12146"/>
    </source>
</evidence>
<keyword evidence="3" id="KW-1185">Reference proteome</keyword>
<proteinExistence type="predicted"/>
<keyword evidence="2" id="KW-0378">Hydrolase</keyword>
<sequence length="309" mass="34690">MNHTTFTFTSDGKDQLQIVANRWEPDAPARAAVQIAHGMAEHIDRYDAFAKSLVQQGFVVYGNDHRGHGRTAGEEDRGWFAEENGFEQVVQDLHRLTQIIHREQPGLPLFLFGHSMGSFLARRIIQLHGDEYQGVILCGTGGDPGWVGKLGLGLASREVRKKGSRTPSPMMAKLVTGGFNRKLRPRRTEADWLSRDEEEVDQYLADPLCGGVLTAGFYRDLLAGLILIHRKENMELTPKSLPILLIAGEDDPVGDFGKGVRRVAEGYRRAGIKDLTCKLYPGARHELLKELNREEVVQDLIDWLEERVK</sequence>
<dbReference type="PANTHER" id="PTHR11614">
    <property type="entry name" value="PHOSPHOLIPASE-RELATED"/>
    <property type="match status" value="1"/>
</dbReference>
<dbReference type="InterPro" id="IPR051044">
    <property type="entry name" value="MAG_DAG_Lipase"/>
</dbReference>